<dbReference type="EMBL" id="KI894012">
    <property type="protein sequence ID" value="OCF49217.1"/>
    <property type="molecule type" value="Genomic_DNA"/>
</dbReference>
<feature type="region of interest" description="Disordered" evidence="10">
    <location>
        <begin position="1"/>
        <end position="66"/>
    </location>
</feature>
<dbReference type="Pfam" id="PF06148">
    <property type="entry name" value="COG2_N"/>
    <property type="match status" value="1"/>
</dbReference>
<protein>
    <recommendedName>
        <fullName evidence="3">Conserved oligomeric Golgi complex subunit 2</fullName>
    </recommendedName>
    <alternativeName>
        <fullName evidence="8">Component of oligomeric Golgi complex 2</fullName>
    </alternativeName>
</protein>
<keyword evidence="5" id="KW-0653">Protein transport</keyword>
<dbReference type="Proteomes" id="UP000094020">
    <property type="component" value="Chromosome 8"/>
</dbReference>
<dbReference type="Pfam" id="PF12022">
    <property type="entry name" value="COG2_C"/>
    <property type="match status" value="1"/>
</dbReference>
<evidence type="ECO:0000256" key="10">
    <source>
        <dbReference type="SAM" id="MobiDB-lite"/>
    </source>
</evidence>
<reference evidence="14" key="2">
    <citation type="submission" date="2013-07" db="EMBL/GenBank/DDBJ databases">
        <authorList>
            <consortium name="The Broad Institute Genome Sequencing Platform"/>
            <person name="Cuomo C."/>
            <person name="Litvintseva A."/>
            <person name="Chen Y."/>
            <person name="Heitman J."/>
            <person name="Sun S."/>
            <person name="Springer D."/>
            <person name="Dromer F."/>
            <person name="Young S.K."/>
            <person name="Zeng Q."/>
            <person name="Gargeya S."/>
            <person name="Fitzgerald M."/>
            <person name="Abouelleil A."/>
            <person name="Alvarado L."/>
            <person name="Berlin A.M."/>
            <person name="Chapman S.B."/>
            <person name="Dewar J."/>
            <person name="Goldberg J."/>
            <person name="Griggs A."/>
            <person name="Gujja S."/>
            <person name="Hansen M."/>
            <person name="Howarth C."/>
            <person name="Imamovic A."/>
            <person name="Larimer J."/>
            <person name="McCowan C."/>
            <person name="Murphy C."/>
            <person name="Pearson M."/>
            <person name="Priest M."/>
            <person name="Roberts A."/>
            <person name="Saif S."/>
            <person name="Shea T."/>
            <person name="Sykes S."/>
            <person name="Wortman J."/>
            <person name="Nusbaum C."/>
            <person name="Birren B."/>
        </authorList>
    </citation>
    <scope>NUCLEOTIDE SEQUENCE</scope>
    <source>
        <strain evidence="14">CBS 10737</strain>
    </source>
</reference>
<keyword evidence="15" id="KW-1185">Reference proteome</keyword>
<reference evidence="13" key="1">
    <citation type="submission" date="2013-07" db="EMBL/GenBank/DDBJ databases">
        <title>The Genome Sequence of Cryptococcus pinus CBS10737.</title>
        <authorList>
            <consortium name="The Broad Institute Genome Sequencing Platform"/>
            <person name="Cuomo C."/>
            <person name="Litvintseva A."/>
            <person name="Chen Y."/>
            <person name="Heitman J."/>
            <person name="Sun S."/>
            <person name="Springer D."/>
            <person name="Dromer F."/>
            <person name="Young S.K."/>
            <person name="Zeng Q."/>
            <person name="Gargeya S."/>
            <person name="Fitzgerald M."/>
            <person name="Abouelleil A."/>
            <person name="Alvarado L."/>
            <person name="Berlin A.M."/>
            <person name="Chapman S.B."/>
            <person name="Dewar J."/>
            <person name="Goldberg J."/>
            <person name="Griggs A."/>
            <person name="Gujja S."/>
            <person name="Hansen M."/>
            <person name="Howarth C."/>
            <person name="Imamovic A."/>
            <person name="Larimer J."/>
            <person name="McCowan C."/>
            <person name="Murphy C."/>
            <person name="Pearson M."/>
            <person name="Priest M."/>
            <person name="Roberts A."/>
            <person name="Saif S."/>
            <person name="Shea T."/>
            <person name="Sykes S."/>
            <person name="Wortman J."/>
            <person name="Nusbaum C."/>
            <person name="Birren B."/>
        </authorList>
    </citation>
    <scope>NUCLEOTIDE SEQUENCE [LARGE SCALE GENOMIC DNA]</scope>
    <source>
        <strain evidence="13">CBS 10737</strain>
    </source>
</reference>
<feature type="coiled-coil region" evidence="9">
    <location>
        <begin position="152"/>
        <end position="186"/>
    </location>
</feature>
<dbReference type="GO" id="GO:0007030">
    <property type="term" value="P:Golgi organization"/>
    <property type="evidence" value="ECO:0007669"/>
    <property type="project" value="InterPro"/>
</dbReference>
<evidence type="ECO:0000256" key="1">
    <source>
        <dbReference type="ARBA" id="ARBA00004395"/>
    </source>
</evidence>
<dbReference type="InterPro" id="IPR024602">
    <property type="entry name" value="COG_su2_N"/>
</dbReference>
<evidence type="ECO:0000259" key="11">
    <source>
        <dbReference type="Pfam" id="PF06148"/>
    </source>
</evidence>
<dbReference type="RefSeq" id="XP_019010436.1">
    <property type="nucleotide sequence ID" value="XM_019156634.1"/>
</dbReference>
<organism evidence="13">
    <name type="scientific">Kwoniella pini CBS 10737</name>
    <dbReference type="NCBI Taxonomy" id="1296096"/>
    <lineage>
        <taxon>Eukaryota</taxon>
        <taxon>Fungi</taxon>
        <taxon>Dikarya</taxon>
        <taxon>Basidiomycota</taxon>
        <taxon>Agaricomycotina</taxon>
        <taxon>Tremellomycetes</taxon>
        <taxon>Tremellales</taxon>
        <taxon>Cryptococcaceae</taxon>
        <taxon>Kwoniella</taxon>
    </lineage>
</organism>
<evidence type="ECO:0000256" key="7">
    <source>
        <dbReference type="ARBA" id="ARBA00023136"/>
    </source>
</evidence>
<evidence type="ECO:0000256" key="9">
    <source>
        <dbReference type="SAM" id="Coils"/>
    </source>
</evidence>
<dbReference type="OrthoDB" id="332281at2759"/>
<dbReference type="InterPro" id="IPR009316">
    <property type="entry name" value="COG2"/>
</dbReference>
<keyword evidence="4" id="KW-0813">Transport</keyword>
<evidence type="ECO:0000256" key="2">
    <source>
        <dbReference type="ARBA" id="ARBA00007603"/>
    </source>
</evidence>
<dbReference type="GO" id="GO:0006891">
    <property type="term" value="P:intra-Golgi vesicle-mediated transport"/>
    <property type="evidence" value="ECO:0007669"/>
    <property type="project" value="TreeGrafter"/>
</dbReference>
<sequence>MTMSNGNSNTPRGMSISISPTTIQPSILPSAPPIPSSSSTINQSLNLSRRSSSSSSGSSSSSSRGDSIILPSLEPLSHNHPLLTSENYNADEFLLSRLHIPLEELRGELREYLNELKEELVKLINEDYEEFISLGTGLRGEEGRLKGLQGPMKSIRSEIESVRDILLEHQEKVQSKLDERSALREDKALLDLLQRLFDTLTRAETLLDTTPDEEHGSVKMISRVAGEYTQVVYLLNKARAEGCAIVNIVEARIGNIKSRLSKDLSTLLTAELAEPSIPRLKQCLKTYELIEGWEEAEQVVRKAVRSYCRATITPNCLTVPTTPTAPKTPHSVINPLEKSLKLPSSNSTPLASLYNRILGQMETYQPLLQIADDISEKFDFFAKIIWTEIASALIDNLGSTIFAAGRPDELHKQYMTTHQFITLLEQLTPSTRNVVSMRTSQSYETFERRWQLPVYFQLRWKEIVGTLENSLTSAINDRYATSNGDWSLNASASIWSALNTTWNEDVFIDELAPRFWRLSLQIVARYGTYLKSTLDTFVIGEEDITQEDAALRFTASAIVDIERLKIKVSDLNTVKSLGLEEHLTLPVTPYSDVLLQILTRRCIDPLKLIRSIASQFRASPSPSINSQQKQQPSYFISNVLKPLHNLYNLNPSLKNNYSKNWNKQIINNIFINYSNILSSVKKTEDLLRKHRKSKKNNLTSFFSSSSTSSSNNNNNNSNSDPIIGENEKEEEKFKNQMILDINTLKEDAKSLEVNVEELQSWKELVEVVNKPSE</sequence>
<dbReference type="InterPro" id="IPR024603">
    <property type="entry name" value="COG_complex_COG2_C"/>
</dbReference>
<dbReference type="GO" id="GO:0015031">
    <property type="term" value="P:protein transport"/>
    <property type="evidence" value="ECO:0007669"/>
    <property type="project" value="UniProtKB-KW"/>
</dbReference>
<dbReference type="EMBL" id="CP144526">
    <property type="protein sequence ID" value="WWC72121.1"/>
    <property type="molecule type" value="Genomic_DNA"/>
</dbReference>
<feature type="coiled-coil region" evidence="9">
    <location>
        <begin position="734"/>
        <end position="761"/>
    </location>
</feature>
<accession>A0A1B9I113</accession>
<name>A0A1B9I113_9TREE</name>
<dbReference type="KEGG" id="kpin:30173274"/>
<keyword evidence="6" id="KW-0333">Golgi apparatus</keyword>
<evidence type="ECO:0000259" key="12">
    <source>
        <dbReference type="Pfam" id="PF12022"/>
    </source>
</evidence>
<feature type="compositionally biased region" description="Low complexity" evidence="10">
    <location>
        <begin position="36"/>
        <end position="65"/>
    </location>
</feature>
<gene>
    <name evidence="13" type="ORF">I206_04905</name>
    <name evidence="14" type="ORF">I206_106081</name>
</gene>
<reference evidence="13" key="3">
    <citation type="submission" date="2016-07" db="EMBL/GenBank/DDBJ databases">
        <title>Evolution of pathogenesis and genome organization in the Tremellales.</title>
        <authorList>
            <person name="Cuomo C."/>
            <person name="Litvintseva A."/>
            <person name="Heitman J."/>
            <person name="Chen Y."/>
            <person name="Sun S."/>
            <person name="Springer D."/>
            <person name="Dromer F."/>
            <person name="Young S."/>
            <person name="Zeng Q."/>
            <person name="Chapman S."/>
            <person name="Gujja S."/>
            <person name="Saif S."/>
            <person name="Birren B."/>
        </authorList>
    </citation>
    <scope>NUCLEOTIDE SEQUENCE</scope>
    <source>
        <strain evidence="13">CBS 10737</strain>
    </source>
</reference>
<feature type="compositionally biased region" description="Low complexity" evidence="10">
    <location>
        <begin position="15"/>
        <end position="29"/>
    </location>
</feature>
<dbReference type="PANTHER" id="PTHR12961:SF0">
    <property type="entry name" value="CONSERVED OLIGOMERIC GOLGI COMPLEX SUBUNIT 2"/>
    <property type="match status" value="1"/>
</dbReference>
<evidence type="ECO:0000313" key="13">
    <source>
        <dbReference type="EMBL" id="OCF49217.1"/>
    </source>
</evidence>
<keyword evidence="7" id="KW-0472">Membrane</keyword>
<dbReference type="AlphaFoldDB" id="A0A1B9I113"/>
<dbReference type="PANTHER" id="PTHR12961">
    <property type="entry name" value="CONSERVED OLIGOMERIC GOLGI COMPLEX COMPONENT 2"/>
    <property type="match status" value="1"/>
</dbReference>
<evidence type="ECO:0000256" key="6">
    <source>
        <dbReference type="ARBA" id="ARBA00023034"/>
    </source>
</evidence>
<comment type="similarity">
    <text evidence="2">Belongs to the COG2 family.</text>
</comment>
<evidence type="ECO:0000256" key="8">
    <source>
        <dbReference type="ARBA" id="ARBA00031344"/>
    </source>
</evidence>
<evidence type="ECO:0000313" key="15">
    <source>
        <dbReference type="Proteomes" id="UP000094020"/>
    </source>
</evidence>
<feature type="compositionally biased region" description="Low complexity" evidence="10">
    <location>
        <begin position="698"/>
        <end position="719"/>
    </location>
</feature>
<dbReference type="GO" id="GO:0000139">
    <property type="term" value="C:Golgi membrane"/>
    <property type="evidence" value="ECO:0007669"/>
    <property type="project" value="UniProtKB-SubCell"/>
</dbReference>
<evidence type="ECO:0000313" key="14">
    <source>
        <dbReference type="EMBL" id="WWC72121.1"/>
    </source>
</evidence>
<keyword evidence="9" id="KW-0175">Coiled coil</keyword>
<dbReference type="GeneID" id="30173274"/>
<feature type="region of interest" description="Disordered" evidence="10">
    <location>
        <begin position="698"/>
        <end position="723"/>
    </location>
</feature>
<feature type="compositionally biased region" description="Polar residues" evidence="10">
    <location>
        <begin position="1"/>
        <end position="12"/>
    </location>
</feature>
<comment type="subcellular location">
    <subcellularLocation>
        <location evidence="1">Golgi apparatus membrane</location>
        <topology evidence="1">Peripheral membrane protein</topology>
    </subcellularLocation>
</comment>
<feature type="domain" description="COG complex component COG2 C-terminal" evidence="12">
    <location>
        <begin position="448"/>
        <end position="741"/>
    </location>
</feature>
<dbReference type="STRING" id="1296096.A0A1B9I113"/>
<reference evidence="14" key="4">
    <citation type="submission" date="2024-02" db="EMBL/GenBank/DDBJ databases">
        <title>Comparative genomics of Cryptococcus and Kwoniella reveals pathogenesis evolution and contrasting modes of karyotype evolution via chromosome fusion or intercentromeric recombination.</title>
        <authorList>
            <person name="Coelho M.A."/>
            <person name="David-Palma M."/>
            <person name="Shea T."/>
            <person name="Bowers K."/>
            <person name="McGinley-Smith S."/>
            <person name="Mohammad A.W."/>
            <person name="Gnirke A."/>
            <person name="Yurkov A.M."/>
            <person name="Nowrousian M."/>
            <person name="Sun S."/>
            <person name="Cuomo C.A."/>
            <person name="Heitman J."/>
        </authorList>
    </citation>
    <scope>NUCLEOTIDE SEQUENCE</scope>
    <source>
        <strain evidence="14">CBS 10737</strain>
    </source>
</reference>
<proteinExistence type="inferred from homology"/>
<dbReference type="GO" id="GO:0017119">
    <property type="term" value="C:Golgi transport complex"/>
    <property type="evidence" value="ECO:0007669"/>
    <property type="project" value="TreeGrafter"/>
</dbReference>
<feature type="domain" description="Conserved oligomeric Golgi complex subunit 2 N-terminal" evidence="11">
    <location>
        <begin position="77"/>
        <end position="148"/>
    </location>
</feature>
<evidence type="ECO:0000256" key="3">
    <source>
        <dbReference type="ARBA" id="ARBA00020977"/>
    </source>
</evidence>
<evidence type="ECO:0000256" key="5">
    <source>
        <dbReference type="ARBA" id="ARBA00022927"/>
    </source>
</evidence>
<evidence type="ECO:0000256" key="4">
    <source>
        <dbReference type="ARBA" id="ARBA00022448"/>
    </source>
</evidence>